<dbReference type="OrthoDB" id="169052at2157"/>
<proteinExistence type="predicted"/>
<dbReference type="RefSeq" id="WP_023395370.1">
    <property type="nucleotide sequence ID" value="NZ_ASGZ01000058.1"/>
</dbReference>
<dbReference type="Gene3D" id="1.25.10.10">
    <property type="entry name" value="Leucine-rich Repeat Variant"/>
    <property type="match status" value="2"/>
</dbReference>
<evidence type="ECO:0000256" key="1">
    <source>
        <dbReference type="SAM" id="MobiDB-lite"/>
    </source>
</evidence>
<gene>
    <name evidence="2" type="ORF">K933_13983</name>
</gene>
<feature type="region of interest" description="Disordered" evidence="1">
    <location>
        <begin position="1"/>
        <end position="28"/>
    </location>
</feature>
<protein>
    <submittedName>
        <fullName evidence="2">HEAT repeat containing protein</fullName>
    </submittedName>
</protein>
<comment type="caution">
    <text evidence="2">The sequence shown here is derived from an EMBL/GenBank/DDBJ whole genome shotgun (WGS) entry which is preliminary data.</text>
</comment>
<evidence type="ECO:0000313" key="2">
    <source>
        <dbReference type="EMBL" id="ESP87477.1"/>
    </source>
</evidence>
<dbReference type="PATRIC" id="fig|1324957.4.peg.2839"/>
<dbReference type="EMBL" id="ASGZ01000058">
    <property type="protein sequence ID" value="ESP87477.1"/>
    <property type="molecule type" value="Genomic_DNA"/>
</dbReference>
<dbReference type="InterPro" id="IPR011989">
    <property type="entry name" value="ARM-like"/>
</dbReference>
<dbReference type="SUPFAM" id="SSF48371">
    <property type="entry name" value="ARM repeat"/>
    <property type="match status" value="1"/>
</dbReference>
<sequence length="348" mass="35462">MDEDDSPTPSPAERLAGLVPDDGAAGDADDAAACVERLGRAPADDRKEALRALREAADDPAAAAAFEPLAPPLAGFLDDPERPVRLAAAKLFVAVAEADPDAAVGAVPALADRLADDDEFYYVRARSAEALGYVALDYPDAVTSPAVLADLRVGLAFDEPEVTEKLAKALALVAVGDPARLAHGASTLADHLDDGAELVRYHLCTALVAVGCERPTALDAARDALVGALDDDCPQVRGRAAEALGVLARADADGLDPSTRDALAALRDDGTAFVAERAAFAVRIDGDTADAADAADETPDRVGSVAAVRATTSDAVAAITAPDDDCSRCGLALPGAGPPMCPRCGAPR</sequence>
<dbReference type="AlphaFoldDB" id="V4IWB7"/>
<dbReference type="Proteomes" id="UP000017840">
    <property type="component" value="Unassembled WGS sequence"/>
</dbReference>
<name>V4IWB7_9EURY</name>
<keyword evidence="3" id="KW-1185">Reference proteome</keyword>
<dbReference type="InterPro" id="IPR016024">
    <property type="entry name" value="ARM-type_fold"/>
</dbReference>
<organism evidence="2 3">
    <name type="scientific">Candidatus Halobonum tyrrellensis G22</name>
    <dbReference type="NCBI Taxonomy" id="1324957"/>
    <lineage>
        <taxon>Archaea</taxon>
        <taxon>Methanobacteriati</taxon>
        <taxon>Methanobacteriota</taxon>
        <taxon>Stenosarchaea group</taxon>
        <taxon>Halobacteria</taxon>
        <taxon>Halobacteriales</taxon>
        <taxon>Haloferacaceae</taxon>
        <taxon>Candidatus Halobonum</taxon>
    </lineage>
</organism>
<accession>V4IWB7</accession>
<evidence type="ECO:0000313" key="3">
    <source>
        <dbReference type="Proteomes" id="UP000017840"/>
    </source>
</evidence>
<dbReference type="eggNOG" id="arCOG02966">
    <property type="taxonomic scope" value="Archaea"/>
</dbReference>
<reference evidence="2 3" key="1">
    <citation type="journal article" date="2013" name="Genome Announc.">
        <title>Draft Genome Sequence of 'Candidatus Halobonum tyrrellensis' Strain G22, Isolated from the Hypersaline Waters of Lake Tyrrell, Australia.</title>
        <authorList>
            <person name="Ugalde J.A."/>
            <person name="Narasingarao P."/>
            <person name="Kuo S."/>
            <person name="Podell S."/>
            <person name="Allen E.E."/>
        </authorList>
    </citation>
    <scope>NUCLEOTIDE SEQUENCE [LARGE SCALE GENOMIC DNA]</scope>
    <source>
        <strain evidence="2 3">G22</strain>
    </source>
</reference>
<dbReference type="STRING" id="1324957.K933_13983"/>